<organism evidence="1 2">
    <name type="scientific">Dendrobium chrysotoxum</name>
    <name type="common">Orchid</name>
    <dbReference type="NCBI Taxonomy" id="161865"/>
    <lineage>
        <taxon>Eukaryota</taxon>
        <taxon>Viridiplantae</taxon>
        <taxon>Streptophyta</taxon>
        <taxon>Embryophyta</taxon>
        <taxon>Tracheophyta</taxon>
        <taxon>Spermatophyta</taxon>
        <taxon>Magnoliopsida</taxon>
        <taxon>Liliopsida</taxon>
        <taxon>Asparagales</taxon>
        <taxon>Orchidaceae</taxon>
        <taxon>Epidendroideae</taxon>
        <taxon>Malaxideae</taxon>
        <taxon>Dendrobiinae</taxon>
        <taxon>Dendrobium</taxon>
    </lineage>
</organism>
<dbReference type="EMBL" id="JAGFBR010000011">
    <property type="protein sequence ID" value="KAH0459003.1"/>
    <property type="molecule type" value="Genomic_DNA"/>
</dbReference>
<name>A0AAV7GTQ7_DENCH</name>
<dbReference type="Proteomes" id="UP000775213">
    <property type="component" value="Unassembled WGS sequence"/>
</dbReference>
<protein>
    <submittedName>
        <fullName evidence="1">Uncharacterized protein</fullName>
    </submittedName>
</protein>
<dbReference type="AlphaFoldDB" id="A0AAV7GTQ7"/>
<comment type="caution">
    <text evidence="1">The sequence shown here is derived from an EMBL/GenBank/DDBJ whole genome shotgun (WGS) entry which is preliminary data.</text>
</comment>
<gene>
    <name evidence="1" type="ORF">IEQ34_011817</name>
</gene>
<sequence>MGEAASTACAGASAGAGEGVSASAVQVQRDGKARDCNARMNTSQQWSNGLHDARLVALQLMMNKEQEMGAGWLYTTMLSPPFSTASRLAAFISFTLSLTFLPSSLSSINHLTLLSTSSAVTHSSRRRSTAISAANPISSAIMNAFKCCSAYIGQVTIGTPYHKLSRTEFQPPCVTNPPTATWPKISV</sequence>
<evidence type="ECO:0000313" key="1">
    <source>
        <dbReference type="EMBL" id="KAH0459003.1"/>
    </source>
</evidence>
<proteinExistence type="predicted"/>
<keyword evidence="2" id="KW-1185">Reference proteome</keyword>
<accession>A0AAV7GTQ7</accession>
<evidence type="ECO:0000313" key="2">
    <source>
        <dbReference type="Proteomes" id="UP000775213"/>
    </source>
</evidence>
<reference evidence="1 2" key="1">
    <citation type="journal article" date="2021" name="Hortic Res">
        <title>Chromosome-scale assembly of the Dendrobium chrysotoxum genome enhances the understanding of orchid evolution.</title>
        <authorList>
            <person name="Zhang Y."/>
            <person name="Zhang G.Q."/>
            <person name="Zhang D."/>
            <person name="Liu X.D."/>
            <person name="Xu X.Y."/>
            <person name="Sun W.H."/>
            <person name="Yu X."/>
            <person name="Zhu X."/>
            <person name="Wang Z.W."/>
            <person name="Zhao X."/>
            <person name="Zhong W.Y."/>
            <person name="Chen H."/>
            <person name="Yin W.L."/>
            <person name="Huang T."/>
            <person name="Niu S.C."/>
            <person name="Liu Z.J."/>
        </authorList>
    </citation>
    <scope>NUCLEOTIDE SEQUENCE [LARGE SCALE GENOMIC DNA]</scope>
    <source>
        <strain evidence="1">Lindl</strain>
    </source>
</reference>